<dbReference type="PANTHER" id="PTHR30480">
    <property type="entry name" value="BETA-HEXOSAMINIDASE-RELATED"/>
    <property type="match status" value="1"/>
</dbReference>
<dbReference type="OrthoDB" id="9781691at2"/>
<name>K0NHC2_DESTT</name>
<dbReference type="EMBL" id="FO203503">
    <property type="protein sequence ID" value="CCK80666.1"/>
    <property type="molecule type" value="Genomic_DNA"/>
</dbReference>
<dbReference type="InterPro" id="IPR036962">
    <property type="entry name" value="Glyco_hydro_3_N_sf"/>
</dbReference>
<evidence type="ECO:0000256" key="4">
    <source>
        <dbReference type="ARBA" id="ARBA00022801"/>
    </source>
</evidence>
<dbReference type="InterPro" id="IPR019800">
    <property type="entry name" value="Glyco_hydro_3_AS"/>
</dbReference>
<evidence type="ECO:0000256" key="2">
    <source>
        <dbReference type="ARBA" id="ARBA00005336"/>
    </source>
</evidence>
<dbReference type="KEGG" id="dto:TOL2_C25050"/>
<dbReference type="EC" id="3.2.1.52" evidence="3"/>
<dbReference type="GO" id="GO:0004563">
    <property type="term" value="F:beta-N-acetylhexosaminidase activity"/>
    <property type="evidence" value="ECO:0007669"/>
    <property type="project" value="UniProtKB-EC"/>
</dbReference>
<dbReference type="GO" id="GO:0005975">
    <property type="term" value="P:carbohydrate metabolic process"/>
    <property type="evidence" value="ECO:0007669"/>
    <property type="project" value="InterPro"/>
</dbReference>
<feature type="domain" description="Glycoside hydrolase family 3 N-terminal" evidence="6">
    <location>
        <begin position="14"/>
        <end position="293"/>
    </location>
</feature>
<dbReference type="AlphaFoldDB" id="K0NHC2"/>
<dbReference type="Gene3D" id="3.20.20.300">
    <property type="entry name" value="Glycoside hydrolase, family 3, N-terminal domain"/>
    <property type="match status" value="1"/>
</dbReference>
<accession>K0NHC2</accession>
<dbReference type="PROSITE" id="PS00775">
    <property type="entry name" value="GLYCOSYL_HYDROL_F3"/>
    <property type="match status" value="1"/>
</dbReference>
<dbReference type="InterPro" id="IPR050226">
    <property type="entry name" value="NagZ_Beta-hexosaminidase"/>
</dbReference>
<dbReference type="Pfam" id="PF00933">
    <property type="entry name" value="Glyco_hydro_3"/>
    <property type="match status" value="1"/>
</dbReference>
<dbReference type="HOGENOM" id="CLU_008392_0_1_7"/>
<sequence>MAGQRLMLGFDGIEFNEDLKCIIRDIKAGGIILFKRNIESPDQVAALCGECREYAKACGVPPLFMAVDQEGGVVARLKAPFTEFKGNPFIESIRDAEDFAAVTADELKHAGINMNFAPVLDIAPEGIDSIMKNRVFKGDAKNVSQLGMAVIHILQENGIMAVAKHFPGIGRTVKDSHFHLPVLDIDLETLKQSDLVPFADATNEGVCGIMLSHIQYPQLDPRWQASLSPWIVHDLLRGQMGYEGLVMTDDLDMKAIAYDMKTCVRQILKAGIDMALICHKGPDIDVAYHEIVRLLNENEKLCLMGKISIERILRTKKKYLSERE</sequence>
<evidence type="ECO:0000313" key="7">
    <source>
        <dbReference type="EMBL" id="CCK80666.1"/>
    </source>
</evidence>
<evidence type="ECO:0000256" key="3">
    <source>
        <dbReference type="ARBA" id="ARBA00012663"/>
    </source>
</evidence>
<dbReference type="STRING" id="651182.TOL2_C25050"/>
<organism evidence="7 8">
    <name type="scientific">Desulfobacula toluolica (strain DSM 7467 / Tol2)</name>
    <dbReference type="NCBI Taxonomy" id="651182"/>
    <lineage>
        <taxon>Bacteria</taxon>
        <taxon>Pseudomonadati</taxon>
        <taxon>Thermodesulfobacteriota</taxon>
        <taxon>Desulfobacteria</taxon>
        <taxon>Desulfobacterales</taxon>
        <taxon>Desulfobacteraceae</taxon>
        <taxon>Desulfobacula</taxon>
    </lineage>
</organism>
<evidence type="ECO:0000256" key="1">
    <source>
        <dbReference type="ARBA" id="ARBA00001231"/>
    </source>
</evidence>
<keyword evidence="8" id="KW-1185">Reference proteome</keyword>
<dbReference type="PATRIC" id="fig|651182.5.peg.2954"/>
<dbReference type="GO" id="GO:0009254">
    <property type="term" value="P:peptidoglycan turnover"/>
    <property type="evidence" value="ECO:0007669"/>
    <property type="project" value="TreeGrafter"/>
</dbReference>
<dbReference type="SUPFAM" id="SSF51445">
    <property type="entry name" value="(Trans)glycosidases"/>
    <property type="match status" value="1"/>
</dbReference>
<keyword evidence="4 7" id="KW-0378">Hydrolase</keyword>
<dbReference type="Proteomes" id="UP000007347">
    <property type="component" value="Chromosome"/>
</dbReference>
<dbReference type="PANTHER" id="PTHR30480:SF13">
    <property type="entry name" value="BETA-HEXOSAMINIDASE"/>
    <property type="match status" value="1"/>
</dbReference>
<comment type="catalytic activity">
    <reaction evidence="1">
        <text>Hydrolysis of terminal non-reducing N-acetyl-D-hexosamine residues in N-acetyl-beta-D-hexosaminides.</text>
        <dbReference type="EC" id="3.2.1.52"/>
    </reaction>
</comment>
<comment type="similarity">
    <text evidence="2">Belongs to the glycosyl hydrolase 3 family.</text>
</comment>
<evidence type="ECO:0000256" key="5">
    <source>
        <dbReference type="ARBA" id="ARBA00023295"/>
    </source>
</evidence>
<reference evidence="7" key="1">
    <citation type="journal article" date="2013" name="Environ. Microbiol.">
        <title>Complete genome, catabolic sub-proteomes and key-metabolites of Desulfobacula toluolica Tol2, a marine, aromatic compound-degrading, sulfate-reducing bacterium.</title>
        <authorList>
            <person name="Wohlbrand L."/>
            <person name="Jacob J.H."/>
            <person name="Kube M."/>
            <person name="Mussmann M."/>
            <person name="Jarling R."/>
            <person name="Beck A."/>
            <person name="Amann R."/>
            <person name="Wilkes H."/>
            <person name="Reinhardt R."/>
            <person name="Rabus R."/>
        </authorList>
    </citation>
    <scope>NUCLEOTIDE SEQUENCE [LARGE SCALE GENOMIC DNA]</scope>
    <source>
        <strain evidence="7">Tol2</strain>
    </source>
</reference>
<proteinExistence type="inferred from homology"/>
<dbReference type="NCBIfam" id="NF003740">
    <property type="entry name" value="PRK05337.1"/>
    <property type="match status" value="1"/>
</dbReference>
<protein>
    <recommendedName>
        <fullName evidence="3">beta-N-acetylhexosaminidase</fullName>
        <ecNumber evidence="3">3.2.1.52</ecNumber>
    </recommendedName>
</protein>
<dbReference type="InterPro" id="IPR001764">
    <property type="entry name" value="Glyco_hydro_3_N"/>
</dbReference>
<keyword evidence="5 7" id="KW-0326">Glycosidase</keyword>
<dbReference type="InterPro" id="IPR017853">
    <property type="entry name" value="GH"/>
</dbReference>
<dbReference type="RefSeq" id="WP_014957972.1">
    <property type="nucleotide sequence ID" value="NC_018645.1"/>
</dbReference>
<evidence type="ECO:0000259" key="6">
    <source>
        <dbReference type="Pfam" id="PF00933"/>
    </source>
</evidence>
<evidence type="ECO:0000313" key="8">
    <source>
        <dbReference type="Proteomes" id="UP000007347"/>
    </source>
</evidence>
<gene>
    <name evidence="7" type="primary">nagZ</name>
    <name evidence="7" type="ordered locus">TOL2_C25050</name>
</gene>